<sequence length="217" mass="24751">MGKSTEGVVLKDGQIKSLSDALERLDISSAVNEREIKARSQFVQNLKKAIGNLTNPQMPIGIKPTLSRLIQESDYYIEHGNENAFVRLCHDAIEVCRQGWSILSYWISTEQNICYSIYWSLKDAMDQHKKEMLKVRTEQNHSSKNDPVTPVVVNNPNITRQPGLDKEVKYSFPLFNTALLRQVLTQYGQRLGKEGTSVVRVNQDPFASCVELYKNKF</sequence>
<dbReference type="EMBL" id="LKAJ02000001">
    <property type="protein sequence ID" value="MCS5712057.1"/>
    <property type="molecule type" value="Genomic_DNA"/>
</dbReference>
<dbReference type="EMBL" id="LKAJ01000001">
    <property type="protein sequence ID" value="KRG22578.1"/>
    <property type="molecule type" value="Genomic_DNA"/>
</dbReference>
<feature type="region of interest" description="Disordered" evidence="1">
    <location>
        <begin position="137"/>
        <end position="156"/>
    </location>
</feature>
<comment type="caution">
    <text evidence="2">The sequence shown here is derived from an EMBL/GenBank/DDBJ whole genome shotgun (WGS) entry which is preliminary data.</text>
</comment>
<dbReference type="OrthoDB" id="9879029at2"/>
<reference evidence="3" key="2">
    <citation type="journal article" date="2016" name="Genome Announc.">
        <title>Draft Genome Sequences of Two Novel Amoeba-Resistant Intranuclear Bacteria, 'Candidatus Berkiella cookevillensis' and 'Candidatus Berkiella aquae'.</title>
        <authorList>
            <person name="Mehari Y.T."/>
            <person name="Arivett B.A."/>
            <person name="Farone A.L."/>
            <person name="Gunderson J.H."/>
            <person name="Farone M.B."/>
        </authorList>
    </citation>
    <scope>NUCLEOTIDE SEQUENCE</scope>
    <source>
        <strain evidence="3">HT99</strain>
    </source>
</reference>
<reference evidence="2" key="1">
    <citation type="submission" date="2015-09" db="EMBL/GenBank/DDBJ databases">
        <title>Draft Genome Sequences of Two Novel Amoeba-resistant Intranuclear Bacteria, Candidatus Berkiella cookevillensis and Candidatus Berkiella aquae.</title>
        <authorList>
            <person name="Mehari Y.T."/>
            <person name="Arivett B.A."/>
            <person name="Farone A.L."/>
            <person name="Gunderson J.H."/>
            <person name="Farone M.B."/>
        </authorList>
    </citation>
    <scope>NUCLEOTIDE SEQUENCE [LARGE SCALE GENOMIC DNA]</scope>
    <source>
        <strain evidence="2">HT99</strain>
    </source>
</reference>
<accession>A0A0Q9YXT9</accession>
<evidence type="ECO:0000313" key="4">
    <source>
        <dbReference type="Proteomes" id="UP000051497"/>
    </source>
</evidence>
<dbReference type="Proteomes" id="UP000051497">
    <property type="component" value="Unassembled WGS sequence"/>
</dbReference>
<evidence type="ECO:0000256" key="1">
    <source>
        <dbReference type="SAM" id="MobiDB-lite"/>
    </source>
</evidence>
<feature type="compositionally biased region" description="Low complexity" evidence="1">
    <location>
        <begin position="145"/>
        <end position="156"/>
    </location>
</feature>
<reference evidence="3" key="3">
    <citation type="submission" date="2021-06" db="EMBL/GenBank/DDBJ databases">
        <title>Genomic Description and Analysis of Intracellular Bacteria, Candidatus Berkiella cookevillensis and Candidatus Berkiella aquae.</title>
        <authorList>
            <person name="Kidane D.T."/>
            <person name="Mehari Y.T."/>
            <person name="Rice F.C."/>
            <person name="Arivett B.A."/>
            <person name="Farone A.L."/>
            <person name="Berk S.G."/>
            <person name="Farone M.B."/>
        </authorList>
    </citation>
    <scope>NUCLEOTIDE SEQUENCE</scope>
    <source>
        <strain evidence="3">HT99</strain>
    </source>
</reference>
<keyword evidence="4" id="KW-1185">Reference proteome</keyword>
<protein>
    <submittedName>
        <fullName evidence="2">Uncharacterized protein</fullName>
    </submittedName>
</protein>
<evidence type="ECO:0000313" key="2">
    <source>
        <dbReference type="EMBL" id="KRG22578.1"/>
    </source>
</evidence>
<name>A0A0Q9YXT9_9GAMM</name>
<proteinExistence type="predicted"/>
<evidence type="ECO:0000313" key="3">
    <source>
        <dbReference type="EMBL" id="MCS5712057.1"/>
    </source>
</evidence>
<dbReference type="RefSeq" id="WP_075064778.1">
    <property type="nucleotide sequence ID" value="NZ_LKAJ02000001.1"/>
</dbReference>
<organism evidence="2">
    <name type="scientific">Candidatus Berkiella aquae</name>
    <dbReference type="NCBI Taxonomy" id="295108"/>
    <lineage>
        <taxon>Bacteria</taxon>
        <taxon>Pseudomonadati</taxon>
        <taxon>Pseudomonadota</taxon>
        <taxon>Gammaproteobacteria</taxon>
        <taxon>Candidatus Berkiellales</taxon>
        <taxon>Candidatus Berkiellaceae</taxon>
        <taxon>Candidatus Berkiella</taxon>
    </lineage>
</organism>
<gene>
    <name evidence="2" type="ORF">HT99x_00116</name>
    <name evidence="3" type="ORF">HT99x_011490</name>
</gene>
<dbReference type="AlphaFoldDB" id="A0A0Q9YXT9"/>